<sequence length="234" mass="26146">MRSTEGLGIGRMFASPEYKMALGYAIQRINASLSITIPTYVVSDNFLVWKWRKHMALIVQQRLISAVTKEPSSTLSLLATEYQNNLEDIEALVKVSSANTQGYSTPTQYYCLINSRITEHLNDAGLCIRTIHCEKDAVYPEDLTGNDLKAIEDTVRNTIAFLERLVQTFLPNSRPAHNNLEGTSAFLERLVQTFLPNSRPARNNLDGTSGINKKHEPGGCTGTHDRRVVCSNEK</sequence>
<reference evidence="1" key="1">
    <citation type="journal article" date="2020" name="Stud. Mycol.">
        <title>101 Dothideomycetes genomes: a test case for predicting lifestyles and emergence of pathogens.</title>
        <authorList>
            <person name="Haridas S."/>
            <person name="Albert R."/>
            <person name="Binder M."/>
            <person name="Bloem J."/>
            <person name="Labutti K."/>
            <person name="Salamov A."/>
            <person name="Andreopoulos B."/>
            <person name="Baker S."/>
            <person name="Barry K."/>
            <person name="Bills G."/>
            <person name="Bluhm B."/>
            <person name="Cannon C."/>
            <person name="Castanera R."/>
            <person name="Culley D."/>
            <person name="Daum C."/>
            <person name="Ezra D."/>
            <person name="Gonzalez J."/>
            <person name="Henrissat B."/>
            <person name="Kuo A."/>
            <person name="Liang C."/>
            <person name="Lipzen A."/>
            <person name="Lutzoni F."/>
            <person name="Magnuson J."/>
            <person name="Mondo S."/>
            <person name="Nolan M."/>
            <person name="Ohm R."/>
            <person name="Pangilinan J."/>
            <person name="Park H.-J."/>
            <person name="Ramirez L."/>
            <person name="Alfaro M."/>
            <person name="Sun H."/>
            <person name="Tritt A."/>
            <person name="Yoshinaga Y."/>
            <person name="Zwiers L.-H."/>
            <person name="Turgeon B."/>
            <person name="Goodwin S."/>
            <person name="Spatafora J."/>
            <person name="Crous P."/>
            <person name="Grigoriev I."/>
        </authorList>
    </citation>
    <scope>NUCLEOTIDE SEQUENCE</scope>
    <source>
        <strain evidence="1">CBS 525.71</strain>
    </source>
</reference>
<protein>
    <submittedName>
        <fullName evidence="1">Uncharacterized protein</fullName>
    </submittedName>
</protein>
<comment type="caution">
    <text evidence="1">The sequence shown here is derived from an EMBL/GenBank/DDBJ whole genome shotgun (WGS) entry which is preliminary data.</text>
</comment>
<evidence type="ECO:0000313" key="1">
    <source>
        <dbReference type="EMBL" id="KAF2624367.1"/>
    </source>
</evidence>
<evidence type="ECO:0000313" key="2">
    <source>
        <dbReference type="Proteomes" id="UP000799754"/>
    </source>
</evidence>
<proteinExistence type="predicted"/>
<name>A0ACB6RU49_9PLEO</name>
<organism evidence="1 2">
    <name type="scientific">Macroventuria anomochaeta</name>
    <dbReference type="NCBI Taxonomy" id="301207"/>
    <lineage>
        <taxon>Eukaryota</taxon>
        <taxon>Fungi</taxon>
        <taxon>Dikarya</taxon>
        <taxon>Ascomycota</taxon>
        <taxon>Pezizomycotina</taxon>
        <taxon>Dothideomycetes</taxon>
        <taxon>Pleosporomycetidae</taxon>
        <taxon>Pleosporales</taxon>
        <taxon>Pleosporineae</taxon>
        <taxon>Didymellaceae</taxon>
        <taxon>Macroventuria</taxon>
    </lineage>
</organism>
<dbReference type="Proteomes" id="UP000799754">
    <property type="component" value="Unassembled WGS sequence"/>
</dbReference>
<accession>A0ACB6RU49</accession>
<dbReference type="EMBL" id="MU006731">
    <property type="protein sequence ID" value="KAF2624367.1"/>
    <property type="molecule type" value="Genomic_DNA"/>
</dbReference>
<gene>
    <name evidence="1" type="ORF">BU25DRAFT_424151</name>
</gene>
<keyword evidence="2" id="KW-1185">Reference proteome</keyword>